<comment type="caution">
    <text evidence="2">The sequence shown here is derived from an EMBL/GenBank/DDBJ whole genome shotgun (WGS) entry which is preliminary data.</text>
</comment>
<accession>A0A9D0ZPW7</accession>
<name>A0A9D0ZPW7_9FIRM</name>
<reference evidence="2" key="2">
    <citation type="journal article" date="2021" name="PeerJ">
        <title>Extensive microbial diversity within the chicken gut microbiome revealed by metagenomics and culture.</title>
        <authorList>
            <person name="Gilroy R."/>
            <person name="Ravi A."/>
            <person name="Getino M."/>
            <person name="Pursley I."/>
            <person name="Horton D.L."/>
            <person name="Alikhan N.F."/>
            <person name="Baker D."/>
            <person name="Gharbi K."/>
            <person name="Hall N."/>
            <person name="Watson M."/>
            <person name="Adriaenssens E.M."/>
            <person name="Foster-Nyarko E."/>
            <person name="Jarju S."/>
            <person name="Secka A."/>
            <person name="Antonio M."/>
            <person name="Oren A."/>
            <person name="Chaudhuri R.R."/>
            <person name="La Ragione R."/>
            <person name="Hildebrand F."/>
            <person name="Pallen M.J."/>
        </authorList>
    </citation>
    <scope>NUCLEOTIDE SEQUENCE</scope>
    <source>
        <strain evidence="2">CHK147-3167</strain>
    </source>
</reference>
<proteinExistence type="predicted"/>
<dbReference type="EMBL" id="DVFV01000033">
    <property type="protein sequence ID" value="HIQ90326.1"/>
    <property type="molecule type" value="Genomic_DNA"/>
</dbReference>
<evidence type="ECO:0000313" key="2">
    <source>
        <dbReference type="EMBL" id="HIQ90326.1"/>
    </source>
</evidence>
<reference evidence="2" key="1">
    <citation type="submission" date="2020-10" db="EMBL/GenBank/DDBJ databases">
        <authorList>
            <person name="Gilroy R."/>
        </authorList>
    </citation>
    <scope>NUCLEOTIDE SEQUENCE</scope>
    <source>
        <strain evidence="2">CHK147-3167</strain>
    </source>
</reference>
<sequence>MNETNEGLKFKAVDEDGRQIDCEALFCFQSPETKKNYIAYTDHSIDDEGNTRVYASVYDPKDLKSYSDNEFAALPLKPIETEREWETVETILNEMQKQVEQADQEGTAASAN</sequence>
<dbReference type="Pfam" id="PF06949">
    <property type="entry name" value="DUF1292"/>
    <property type="match status" value="1"/>
</dbReference>
<evidence type="ECO:0000313" key="3">
    <source>
        <dbReference type="Proteomes" id="UP000886786"/>
    </source>
</evidence>
<dbReference type="InterPro" id="IPR009711">
    <property type="entry name" value="UPF0473"/>
</dbReference>
<dbReference type="AlphaFoldDB" id="A0A9D0ZPW7"/>
<protein>
    <submittedName>
        <fullName evidence="2">DUF1292 domain-containing protein</fullName>
    </submittedName>
</protein>
<feature type="coiled-coil region" evidence="1">
    <location>
        <begin position="85"/>
        <end position="112"/>
    </location>
</feature>
<keyword evidence="1" id="KW-0175">Coiled coil</keyword>
<organism evidence="2 3">
    <name type="scientific">Candidatus Coprosoma intestinipullorum</name>
    <dbReference type="NCBI Taxonomy" id="2840752"/>
    <lineage>
        <taxon>Bacteria</taxon>
        <taxon>Bacillati</taxon>
        <taxon>Bacillota</taxon>
        <taxon>Bacillota incertae sedis</taxon>
        <taxon>Candidatus Coprosoma</taxon>
    </lineage>
</organism>
<dbReference type="Proteomes" id="UP000886786">
    <property type="component" value="Unassembled WGS sequence"/>
</dbReference>
<gene>
    <name evidence="2" type="ORF">IAB27_01665</name>
</gene>
<evidence type="ECO:0000256" key="1">
    <source>
        <dbReference type="SAM" id="Coils"/>
    </source>
</evidence>